<dbReference type="SUPFAM" id="SSF51905">
    <property type="entry name" value="FAD/NAD(P)-binding domain"/>
    <property type="match status" value="1"/>
</dbReference>
<gene>
    <name evidence="3" type="primary">patE_0</name>
    <name evidence="3" type="ORF">LAWI1_G004604</name>
</gene>
<proteinExistence type="inferred from homology"/>
<dbReference type="InterPro" id="IPR007867">
    <property type="entry name" value="GMC_OxRtase_C"/>
</dbReference>
<reference evidence="3 4" key="1">
    <citation type="submission" date="2018-05" db="EMBL/GenBank/DDBJ databases">
        <title>Genome sequencing and assembly of the regulated plant pathogen Lachnellula willkommii and related sister species for the development of diagnostic species identification markers.</title>
        <authorList>
            <person name="Giroux E."/>
            <person name="Bilodeau G."/>
        </authorList>
    </citation>
    <scope>NUCLEOTIDE SEQUENCE [LARGE SCALE GENOMIC DNA]</scope>
    <source>
        <strain evidence="3 4">CBS 172.35</strain>
    </source>
</reference>
<dbReference type="Pfam" id="PF05199">
    <property type="entry name" value="GMC_oxred_C"/>
    <property type="match status" value="1"/>
</dbReference>
<dbReference type="GO" id="GO:0016614">
    <property type="term" value="F:oxidoreductase activity, acting on CH-OH group of donors"/>
    <property type="evidence" value="ECO:0007669"/>
    <property type="project" value="InterPro"/>
</dbReference>
<dbReference type="Proteomes" id="UP000315522">
    <property type="component" value="Unassembled WGS sequence"/>
</dbReference>
<comment type="similarity">
    <text evidence="1">Belongs to the GMC oxidoreductase family.</text>
</comment>
<dbReference type="InterPro" id="IPR036188">
    <property type="entry name" value="FAD/NAD-bd_sf"/>
</dbReference>
<dbReference type="EMBL" id="QGML01000991">
    <property type="protein sequence ID" value="TVY90074.1"/>
    <property type="molecule type" value="Genomic_DNA"/>
</dbReference>
<dbReference type="InterPro" id="IPR012132">
    <property type="entry name" value="GMC_OxRdtase"/>
</dbReference>
<dbReference type="PANTHER" id="PTHR11552">
    <property type="entry name" value="GLUCOSE-METHANOL-CHOLINE GMC OXIDOREDUCTASE"/>
    <property type="match status" value="1"/>
</dbReference>
<protein>
    <submittedName>
        <fullName evidence="3">Dehydrogenase</fullName>
    </submittedName>
</protein>
<evidence type="ECO:0000313" key="3">
    <source>
        <dbReference type="EMBL" id="TVY90074.1"/>
    </source>
</evidence>
<keyword evidence="4" id="KW-1185">Reference proteome</keyword>
<dbReference type="AlphaFoldDB" id="A0A559MAS7"/>
<name>A0A559MAS7_9HELO</name>
<feature type="domain" description="Glucose-methanol-choline oxidoreductase C-terminal" evidence="2">
    <location>
        <begin position="1"/>
        <end position="47"/>
    </location>
</feature>
<sequence>MGKKGDERACVDTDFKLSGVENLRVVDLSVIPLLPNNHAQSTAYLVGQTAAEKMVAEYGLEHGSKL</sequence>
<dbReference type="PANTHER" id="PTHR11552:SF134">
    <property type="entry name" value="GLUCOSE-METHANOL-CHOLINE OXIDOREDUCTASE N-TERMINAL DOMAIN-CONTAINING PROTEIN"/>
    <property type="match status" value="1"/>
</dbReference>
<accession>A0A559MAS7</accession>
<evidence type="ECO:0000313" key="4">
    <source>
        <dbReference type="Proteomes" id="UP000315522"/>
    </source>
</evidence>
<dbReference type="Gene3D" id="3.50.50.60">
    <property type="entry name" value="FAD/NAD(P)-binding domain"/>
    <property type="match status" value="1"/>
</dbReference>
<organism evidence="3 4">
    <name type="scientific">Lachnellula willkommii</name>
    <dbReference type="NCBI Taxonomy" id="215461"/>
    <lineage>
        <taxon>Eukaryota</taxon>
        <taxon>Fungi</taxon>
        <taxon>Dikarya</taxon>
        <taxon>Ascomycota</taxon>
        <taxon>Pezizomycotina</taxon>
        <taxon>Leotiomycetes</taxon>
        <taxon>Helotiales</taxon>
        <taxon>Lachnaceae</taxon>
        <taxon>Lachnellula</taxon>
    </lineage>
</organism>
<evidence type="ECO:0000256" key="1">
    <source>
        <dbReference type="ARBA" id="ARBA00010790"/>
    </source>
</evidence>
<dbReference type="GO" id="GO:0050660">
    <property type="term" value="F:flavin adenine dinucleotide binding"/>
    <property type="evidence" value="ECO:0007669"/>
    <property type="project" value="InterPro"/>
</dbReference>
<evidence type="ECO:0000259" key="2">
    <source>
        <dbReference type="Pfam" id="PF05199"/>
    </source>
</evidence>
<comment type="caution">
    <text evidence="3">The sequence shown here is derived from an EMBL/GenBank/DDBJ whole genome shotgun (WGS) entry which is preliminary data.</text>
</comment>